<evidence type="ECO:0000259" key="7">
    <source>
        <dbReference type="SMART" id="SM00014"/>
    </source>
</evidence>
<dbReference type="PANTHER" id="PTHR10165">
    <property type="entry name" value="LIPID PHOSPHATE PHOSPHATASE"/>
    <property type="match status" value="1"/>
</dbReference>
<evidence type="ECO:0000256" key="3">
    <source>
        <dbReference type="ARBA" id="ARBA00022692"/>
    </source>
</evidence>
<evidence type="ECO:0000256" key="6">
    <source>
        <dbReference type="SAM" id="Phobius"/>
    </source>
</evidence>
<feature type="transmembrane region" description="Helical" evidence="6">
    <location>
        <begin position="64"/>
        <end position="84"/>
    </location>
</feature>
<dbReference type="GO" id="GO:0006644">
    <property type="term" value="P:phospholipid metabolic process"/>
    <property type="evidence" value="ECO:0007669"/>
    <property type="project" value="InterPro"/>
</dbReference>
<feature type="transmembrane region" description="Helical" evidence="6">
    <location>
        <begin position="220"/>
        <end position="241"/>
    </location>
</feature>
<feature type="transmembrane region" description="Helical" evidence="6">
    <location>
        <begin position="166"/>
        <end position="184"/>
    </location>
</feature>
<dbReference type="GO" id="GO:0016020">
    <property type="term" value="C:membrane"/>
    <property type="evidence" value="ECO:0007669"/>
    <property type="project" value="UniProtKB-SubCell"/>
</dbReference>
<dbReference type="InterPro" id="IPR043216">
    <property type="entry name" value="PAP-like"/>
</dbReference>
<dbReference type="GeneID" id="93653790"/>
<sequence length="260" mass="29690">MSQLYFTSSRFKSYIPDWITVIVLIFIFFQVVEHWEPFHRQFYINDPKLMHPFATVQRVTDNQLYVYSTLIPGIIIIITSLFIAPTNVDKLHLIQLSLLGLLFSVSSVSVLTDILKCWIGNPRPDFIQRCGPDPQTPVDTLVDISVCTSPLGEMYLSDGLKSTPSGHSSMAFGGLLYLSLWYIGQLQVLKREKHRMGLLLVAALPILFAAYIAFSRTQDYRHHFFDIGFGSLLGIVFAWFTHWKYFGRLAKASLAREETS</sequence>
<evidence type="ECO:0000256" key="1">
    <source>
        <dbReference type="ARBA" id="ARBA00004141"/>
    </source>
</evidence>
<reference evidence="8 9" key="1">
    <citation type="submission" date="2020-12" db="EMBL/GenBank/DDBJ databases">
        <title>Effect of drift, selection, and recombination on the evolution of hybrid genomes in Candida yeast pathogens.</title>
        <authorList>
            <person name="Mixao V."/>
            <person name="Ksiezopolska E."/>
            <person name="Saus E."/>
            <person name="Boekhout T."/>
            <person name="Gacser A."/>
            <person name="Gabaldon T."/>
        </authorList>
    </citation>
    <scope>NUCLEOTIDE SEQUENCE [LARGE SCALE GENOMIC DNA]</scope>
    <source>
        <strain evidence="8 9">BP57</strain>
    </source>
</reference>
<comment type="subcellular location">
    <subcellularLocation>
        <location evidence="1">Membrane</location>
        <topology evidence="1">Multi-pass membrane protein</topology>
    </subcellularLocation>
</comment>
<dbReference type="InterPro" id="IPR036938">
    <property type="entry name" value="PAP2/HPO_sf"/>
</dbReference>
<organism evidence="8 9">
    <name type="scientific">Candida metapsilosis</name>
    <dbReference type="NCBI Taxonomy" id="273372"/>
    <lineage>
        <taxon>Eukaryota</taxon>
        <taxon>Fungi</taxon>
        <taxon>Dikarya</taxon>
        <taxon>Ascomycota</taxon>
        <taxon>Saccharomycotina</taxon>
        <taxon>Pichiomycetes</taxon>
        <taxon>Debaryomycetaceae</taxon>
        <taxon>Candida/Lodderomyces clade</taxon>
        <taxon>Candida</taxon>
    </lineage>
</organism>
<feature type="transmembrane region" description="Helical" evidence="6">
    <location>
        <begin position="14"/>
        <end position="32"/>
    </location>
</feature>
<evidence type="ECO:0000256" key="5">
    <source>
        <dbReference type="ARBA" id="ARBA00023136"/>
    </source>
</evidence>
<accession>A0A8H7ZDN8</accession>
<comment type="caution">
    <text evidence="8">The sequence shown here is derived from an EMBL/GenBank/DDBJ whole genome shotgun (WGS) entry which is preliminary data.</text>
</comment>
<dbReference type="AlphaFoldDB" id="A0A8H7ZDN8"/>
<dbReference type="InterPro" id="IPR000326">
    <property type="entry name" value="PAP2/HPO"/>
</dbReference>
<protein>
    <recommendedName>
        <fullName evidence="7">Phosphatidic acid phosphatase type 2/haloperoxidase domain-containing protein</fullName>
    </recommendedName>
</protein>
<dbReference type="SUPFAM" id="SSF48317">
    <property type="entry name" value="Acid phosphatase/Vanadium-dependent haloperoxidase"/>
    <property type="match status" value="1"/>
</dbReference>
<dbReference type="RefSeq" id="XP_067546641.1">
    <property type="nucleotide sequence ID" value="XM_067694308.1"/>
</dbReference>
<dbReference type="OrthoDB" id="10030083at2759"/>
<dbReference type="SMART" id="SM00014">
    <property type="entry name" value="acidPPc"/>
    <property type="match status" value="1"/>
</dbReference>
<dbReference type="Proteomes" id="UP000669133">
    <property type="component" value="Unassembled WGS sequence"/>
</dbReference>
<keyword evidence="4 6" id="KW-1133">Transmembrane helix</keyword>
<dbReference type="CDD" id="cd03390">
    <property type="entry name" value="PAP2_containing_1_like"/>
    <property type="match status" value="1"/>
</dbReference>
<name>A0A8H7ZDN8_9ASCO</name>
<feature type="domain" description="Phosphatidic acid phosphatase type 2/haloperoxidase" evidence="7">
    <location>
        <begin position="98"/>
        <end position="242"/>
    </location>
</feature>
<proteinExistence type="inferred from homology"/>
<dbReference type="Pfam" id="PF01569">
    <property type="entry name" value="PAP2"/>
    <property type="match status" value="1"/>
</dbReference>
<feature type="transmembrane region" description="Helical" evidence="6">
    <location>
        <begin position="196"/>
        <end position="214"/>
    </location>
</feature>
<evidence type="ECO:0000256" key="2">
    <source>
        <dbReference type="ARBA" id="ARBA00008816"/>
    </source>
</evidence>
<evidence type="ECO:0000313" key="9">
    <source>
        <dbReference type="Proteomes" id="UP000669133"/>
    </source>
</evidence>
<dbReference type="GO" id="GO:0008195">
    <property type="term" value="F:phosphatidate phosphatase activity"/>
    <property type="evidence" value="ECO:0007669"/>
    <property type="project" value="TreeGrafter"/>
</dbReference>
<keyword evidence="3 6" id="KW-0812">Transmembrane</keyword>
<dbReference type="GO" id="GO:0046839">
    <property type="term" value="P:phospholipid dephosphorylation"/>
    <property type="evidence" value="ECO:0007669"/>
    <property type="project" value="TreeGrafter"/>
</dbReference>
<gene>
    <name evidence="8" type="ORF">I9W82_005161</name>
</gene>
<dbReference type="EMBL" id="JAEOAQ010000007">
    <property type="protein sequence ID" value="KAG5417525.1"/>
    <property type="molecule type" value="Genomic_DNA"/>
</dbReference>
<dbReference type="PANTHER" id="PTHR10165:SF35">
    <property type="entry name" value="RE23632P"/>
    <property type="match status" value="1"/>
</dbReference>
<comment type="similarity">
    <text evidence="2">Belongs to the PA-phosphatase related phosphoesterase family.</text>
</comment>
<keyword evidence="5 6" id="KW-0472">Membrane</keyword>
<evidence type="ECO:0000256" key="4">
    <source>
        <dbReference type="ARBA" id="ARBA00022989"/>
    </source>
</evidence>
<evidence type="ECO:0000313" key="8">
    <source>
        <dbReference type="EMBL" id="KAG5417525.1"/>
    </source>
</evidence>
<dbReference type="Gene3D" id="1.20.144.10">
    <property type="entry name" value="Phosphatidic acid phosphatase type 2/haloperoxidase"/>
    <property type="match status" value="1"/>
</dbReference>
<keyword evidence="9" id="KW-1185">Reference proteome</keyword>